<dbReference type="Pfam" id="PF02117">
    <property type="entry name" value="7TM_GPCR_Sra"/>
    <property type="match status" value="3"/>
</dbReference>
<accession>A0A9P1IE17</accession>
<dbReference type="GO" id="GO:0004930">
    <property type="term" value="F:G protein-coupled receptor activity"/>
    <property type="evidence" value="ECO:0007669"/>
    <property type="project" value="InterPro"/>
</dbReference>
<protein>
    <submittedName>
        <fullName evidence="7">Uncharacterized protein</fullName>
    </submittedName>
</protein>
<feature type="transmembrane region" description="Helical" evidence="6">
    <location>
        <begin position="235"/>
        <end position="252"/>
    </location>
</feature>
<organism evidence="7 8">
    <name type="scientific">Caenorhabditis angaria</name>
    <dbReference type="NCBI Taxonomy" id="860376"/>
    <lineage>
        <taxon>Eukaryota</taxon>
        <taxon>Metazoa</taxon>
        <taxon>Ecdysozoa</taxon>
        <taxon>Nematoda</taxon>
        <taxon>Chromadorea</taxon>
        <taxon>Rhabditida</taxon>
        <taxon>Rhabditina</taxon>
        <taxon>Rhabditomorpha</taxon>
        <taxon>Rhabditoidea</taxon>
        <taxon>Rhabditidae</taxon>
        <taxon>Peloderinae</taxon>
        <taxon>Caenorhabditis</taxon>
    </lineage>
</organism>
<dbReference type="PANTHER" id="PTHR31357">
    <property type="entry name" value="SERPENTINE RECEPTOR CLASS ALPHA-10"/>
    <property type="match status" value="1"/>
</dbReference>
<evidence type="ECO:0000256" key="6">
    <source>
        <dbReference type="SAM" id="Phobius"/>
    </source>
</evidence>
<proteinExistence type="inferred from homology"/>
<dbReference type="SUPFAM" id="SSF81321">
    <property type="entry name" value="Family A G protein-coupled receptor-like"/>
    <property type="match status" value="1"/>
</dbReference>
<feature type="transmembrane region" description="Helical" evidence="6">
    <location>
        <begin position="182"/>
        <end position="199"/>
    </location>
</feature>
<feature type="transmembrane region" description="Helical" evidence="6">
    <location>
        <begin position="346"/>
        <end position="364"/>
    </location>
</feature>
<dbReference type="GO" id="GO:0016020">
    <property type="term" value="C:membrane"/>
    <property type="evidence" value="ECO:0007669"/>
    <property type="project" value="UniProtKB-SubCell"/>
</dbReference>
<keyword evidence="8" id="KW-1185">Reference proteome</keyword>
<dbReference type="InterPro" id="IPR000344">
    <property type="entry name" value="7TM_GPCR_serpentine_rcpt_Sra"/>
</dbReference>
<keyword evidence="4 6" id="KW-0472">Membrane</keyword>
<comment type="caution">
    <text evidence="7">The sequence shown here is derived from an EMBL/GenBank/DDBJ whole genome shotgun (WGS) entry which is preliminary data.</text>
</comment>
<evidence type="ECO:0000256" key="3">
    <source>
        <dbReference type="ARBA" id="ARBA00022989"/>
    </source>
</evidence>
<dbReference type="AlphaFoldDB" id="A0A9P1IE17"/>
<dbReference type="PRINTS" id="PR00697">
    <property type="entry name" value="TMPROTEINSRA"/>
</dbReference>
<feature type="transmembrane region" description="Helical" evidence="6">
    <location>
        <begin position="579"/>
        <end position="599"/>
    </location>
</feature>
<keyword evidence="3 6" id="KW-1133">Transmembrane helix</keyword>
<dbReference type="Proteomes" id="UP001152747">
    <property type="component" value="Unassembled WGS sequence"/>
</dbReference>
<feature type="transmembrane region" description="Helical" evidence="6">
    <location>
        <begin position="798"/>
        <end position="822"/>
    </location>
</feature>
<evidence type="ECO:0000256" key="5">
    <source>
        <dbReference type="ARBA" id="ARBA00037994"/>
    </source>
</evidence>
<feature type="transmembrane region" description="Helical" evidence="6">
    <location>
        <begin position="442"/>
        <end position="467"/>
    </location>
</feature>
<gene>
    <name evidence="7" type="ORF">CAMP_LOCUS5617</name>
</gene>
<evidence type="ECO:0000256" key="2">
    <source>
        <dbReference type="ARBA" id="ARBA00022692"/>
    </source>
</evidence>
<feature type="transmembrane region" description="Helical" evidence="6">
    <location>
        <begin position="56"/>
        <end position="80"/>
    </location>
</feature>
<dbReference type="PANTHER" id="PTHR31357:SF5">
    <property type="entry name" value="SERPENTINE RECEPTOR CLASS ALPHA-1-RELATED"/>
    <property type="match status" value="1"/>
</dbReference>
<dbReference type="GO" id="GO:0004984">
    <property type="term" value="F:olfactory receptor activity"/>
    <property type="evidence" value="ECO:0007669"/>
    <property type="project" value="TreeGrafter"/>
</dbReference>
<evidence type="ECO:0000313" key="8">
    <source>
        <dbReference type="Proteomes" id="UP001152747"/>
    </source>
</evidence>
<feature type="transmembrane region" description="Helical" evidence="6">
    <location>
        <begin position="473"/>
        <end position="498"/>
    </location>
</feature>
<feature type="transmembrane region" description="Helical" evidence="6">
    <location>
        <begin position="390"/>
        <end position="412"/>
    </location>
</feature>
<reference evidence="7" key="1">
    <citation type="submission" date="2022-11" db="EMBL/GenBank/DDBJ databases">
        <authorList>
            <person name="Kikuchi T."/>
        </authorList>
    </citation>
    <scope>NUCLEOTIDE SEQUENCE</scope>
    <source>
        <strain evidence="7">PS1010</strain>
    </source>
</reference>
<feature type="transmembrane region" description="Helical" evidence="6">
    <location>
        <begin position="17"/>
        <end position="44"/>
    </location>
</feature>
<evidence type="ECO:0000313" key="7">
    <source>
        <dbReference type="EMBL" id="CAI5442980.1"/>
    </source>
</evidence>
<feature type="transmembrane region" description="Helical" evidence="6">
    <location>
        <begin position="664"/>
        <end position="681"/>
    </location>
</feature>
<feature type="transmembrane region" description="Helical" evidence="6">
    <location>
        <begin position="142"/>
        <end position="162"/>
    </location>
</feature>
<name>A0A9P1IE17_9PELO</name>
<sequence length="855" mass="99279">MSVCISSDEFALLSSPIYISCVLLNTTCAILSVFLTFFAIFKLLKQSIIQSSTRYLLIISLFFNLSHQIGYLCVKFITIYQIFFKLDKPCEIYTKFTECVIYSRGLLFGISGLTTIQTSMTLDRILSLIFSKLYRKYQLPSAILFSLIASFQAYFLFDILTAGDKFEDYVFNCAYYPPKSVQNFKIFLSVIFYISLYNIQEKFESREEMKCAQSVVLISTIQFTTQIVFSFTSTAFSAGFMTSLNVAIISVLTYSSTRYLLIISLFFNLSHQIGYLSIKLITIYQIFFKLDEPCEIYTKFTDCLIYSRSKMFGIAGLALIQTSMTIDRCLSLIFSKIYRKYQEISAIILSIIAVLMSHFLYDILTINDNFQDYVFNCSYFPTKSNQNFEIFLSVIFYMSIAHIIVDFSIMGFSIRKEKNKRGNYNMKEKFESREEMKCAQSVFLISTIQFITQIIFSLTTSAFPAGFMTSLNVAIISVMTYSVPWFCLAHPILIILMIHRIRVQRIQSIHKMRNHRESQKDHMILQNEKKKRGSYSLTEKYRAKEELKCTQQVVIISTIQFITQMLYSLKSATMLTTGYLSSLSSAILSSLTYITYLYLKSITIYQIHFKLDKPCELYTATIDCVLIGRGLLIGITGLTLIQSSMSVDRVLTLIFPKSYSKQKSIKTSIFLSTICIIYSYFNVDILTFNDPFDDFVPNCAYYPPKSLDNFKIFLTITFYLSIFHIFLDFIILRFVVLNEKRKRFLYSMIKKYRAQEELKCTQSVVFISTIQFITQIVFSFTSSDTVRIGGFLSSSSNAIMKILTYSVLWFCFAHPLFIIFMLKRIRSTRCKKIESLRKQTETQEEYMMKLRIMWS</sequence>
<evidence type="ECO:0000256" key="4">
    <source>
        <dbReference type="ARBA" id="ARBA00023136"/>
    </source>
</evidence>
<feature type="transmembrane region" description="Helical" evidence="6">
    <location>
        <begin position="758"/>
        <end position="778"/>
    </location>
</feature>
<feature type="transmembrane region" description="Helical" evidence="6">
    <location>
        <begin position="712"/>
        <end position="737"/>
    </location>
</feature>
<comment type="subcellular location">
    <subcellularLocation>
        <location evidence="1">Membrane</location>
        <topology evidence="1">Multi-pass membrane protein</topology>
    </subcellularLocation>
</comment>
<evidence type="ECO:0000256" key="1">
    <source>
        <dbReference type="ARBA" id="ARBA00004141"/>
    </source>
</evidence>
<dbReference type="EMBL" id="CANHGI010000002">
    <property type="protein sequence ID" value="CAI5442980.1"/>
    <property type="molecule type" value="Genomic_DNA"/>
</dbReference>
<feature type="transmembrane region" description="Helical" evidence="6">
    <location>
        <begin position="259"/>
        <end position="278"/>
    </location>
</feature>
<keyword evidence="2 6" id="KW-0812">Transmembrane</keyword>
<comment type="similarity">
    <text evidence="5">Belongs to the nematode receptor-like protein sra family.</text>
</comment>
<feature type="transmembrane region" description="Helical" evidence="6">
    <location>
        <begin position="100"/>
        <end position="122"/>
    </location>
</feature>
<dbReference type="InterPro" id="IPR051080">
    <property type="entry name" value="Nematode_rcpt-like_serp_alpha"/>
</dbReference>